<accession>A0A0D3BGC4</accession>
<dbReference type="AlphaFoldDB" id="A0A0D3BGC4"/>
<proteinExistence type="inferred from homology"/>
<reference evidence="6 7" key="1">
    <citation type="journal article" date="2014" name="Genome Biol.">
        <title>Transcriptome and methylome profiling reveals relics of genome dominance in the mesopolyploid Brassica oleracea.</title>
        <authorList>
            <person name="Parkin I.A."/>
            <person name="Koh C."/>
            <person name="Tang H."/>
            <person name="Robinson S.J."/>
            <person name="Kagale S."/>
            <person name="Clarke W.E."/>
            <person name="Town C.D."/>
            <person name="Nixon J."/>
            <person name="Krishnakumar V."/>
            <person name="Bidwell S.L."/>
            <person name="Denoeud F."/>
            <person name="Belcram H."/>
            <person name="Links M.G."/>
            <person name="Just J."/>
            <person name="Clarke C."/>
            <person name="Bender T."/>
            <person name="Huebert T."/>
            <person name="Mason A.S."/>
            <person name="Pires J.C."/>
            <person name="Barker G."/>
            <person name="Moore J."/>
            <person name="Walley P.G."/>
            <person name="Manoli S."/>
            <person name="Batley J."/>
            <person name="Edwards D."/>
            <person name="Nelson M.N."/>
            <person name="Wang X."/>
            <person name="Paterson A.H."/>
            <person name="King G."/>
            <person name="Bancroft I."/>
            <person name="Chalhoub B."/>
            <person name="Sharpe A.G."/>
        </authorList>
    </citation>
    <scope>NUCLEOTIDE SEQUENCE</scope>
    <source>
        <strain evidence="6 7">cv. TO1000</strain>
    </source>
</reference>
<dbReference type="PANTHER" id="PTHR32035">
    <property type="entry name" value="AURORA KINASE A-INTERACTING PROTEIN"/>
    <property type="match status" value="1"/>
</dbReference>
<evidence type="ECO:0000313" key="6">
    <source>
        <dbReference type="EnsemblPlants" id="Bo3g113560.1"/>
    </source>
</evidence>
<dbReference type="OrthoDB" id="1111222at2759"/>
<feature type="domain" description="Ribosomal protein mS38 C-terminal" evidence="5">
    <location>
        <begin position="102"/>
        <end position="129"/>
    </location>
</feature>
<evidence type="ECO:0000256" key="3">
    <source>
        <dbReference type="ARBA" id="ARBA00035647"/>
    </source>
</evidence>
<dbReference type="SMART" id="SM01155">
    <property type="entry name" value="DUF1713"/>
    <property type="match status" value="1"/>
</dbReference>
<dbReference type="eggNOG" id="ENOG502S8UR">
    <property type="taxonomic scope" value="Eukaryota"/>
</dbReference>
<keyword evidence="7" id="KW-1185">Reference proteome</keyword>
<dbReference type="Proteomes" id="UP000032141">
    <property type="component" value="Chromosome C3"/>
</dbReference>
<protein>
    <recommendedName>
        <fullName evidence="4">Small ribosomal subunit protein mS38</fullName>
    </recommendedName>
</protein>
<evidence type="ECO:0000256" key="2">
    <source>
        <dbReference type="ARBA" id="ARBA00023128"/>
    </source>
</evidence>
<dbReference type="RefSeq" id="XP_013626738.1">
    <property type="nucleotide sequence ID" value="XM_013771284.1"/>
</dbReference>
<dbReference type="KEGG" id="boe:106332791"/>
<reference evidence="6" key="2">
    <citation type="submission" date="2015-03" db="UniProtKB">
        <authorList>
            <consortium name="EnsemblPlants"/>
        </authorList>
    </citation>
    <scope>IDENTIFICATION</scope>
</reference>
<evidence type="ECO:0000256" key="1">
    <source>
        <dbReference type="ARBA" id="ARBA00004173"/>
    </source>
</evidence>
<keyword evidence="2" id="KW-0496">Mitochondrion</keyword>
<comment type="subcellular location">
    <subcellularLocation>
        <location evidence="1">Mitochondrion</location>
    </subcellularLocation>
</comment>
<dbReference type="Pfam" id="PF08213">
    <property type="entry name" value="COX24_C"/>
    <property type="match status" value="1"/>
</dbReference>
<dbReference type="EnsemblPlants" id="Bo3g113560.1">
    <property type="protein sequence ID" value="Bo3g113560.1"/>
    <property type="gene ID" value="Bo3g113560"/>
</dbReference>
<sequence length="130" mass="14791">MANLMHRFLRNQSCLRAIPRLTPSLIPHQKPCIVESVSEESDPVSLANPVITVSAFKPDEPLRFYPSFPIGYGFNPTMVHGAGLIDIVPFTEAVVEEEVVIYADSVKKKRKKKMNKHKYRKLRKTQGRKS</sequence>
<evidence type="ECO:0000256" key="4">
    <source>
        <dbReference type="ARBA" id="ARBA00035682"/>
    </source>
</evidence>
<dbReference type="InterPro" id="IPR013177">
    <property type="entry name" value="Ribosomal_mS38_C"/>
</dbReference>
<dbReference type="Gramene" id="Bo3g113560.1">
    <property type="protein sequence ID" value="Bo3g113560.1"/>
    <property type="gene ID" value="Bo3g113560"/>
</dbReference>
<dbReference type="PANTHER" id="PTHR32035:SF3">
    <property type="entry name" value="SMALL RIBOSOMAL SUBUNIT PROTEIN MS38"/>
    <property type="match status" value="1"/>
</dbReference>
<name>A0A0D3BGC4_BRAOL</name>
<organism evidence="6 7">
    <name type="scientific">Brassica oleracea var. oleracea</name>
    <dbReference type="NCBI Taxonomy" id="109376"/>
    <lineage>
        <taxon>Eukaryota</taxon>
        <taxon>Viridiplantae</taxon>
        <taxon>Streptophyta</taxon>
        <taxon>Embryophyta</taxon>
        <taxon>Tracheophyta</taxon>
        <taxon>Spermatophyta</taxon>
        <taxon>Magnoliopsida</taxon>
        <taxon>eudicotyledons</taxon>
        <taxon>Gunneridae</taxon>
        <taxon>Pentapetalae</taxon>
        <taxon>rosids</taxon>
        <taxon>malvids</taxon>
        <taxon>Brassicales</taxon>
        <taxon>Brassicaceae</taxon>
        <taxon>Brassiceae</taxon>
        <taxon>Brassica</taxon>
    </lineage>
</organism>
<comment type="similarity">
    <text evidence="3">Belongs to the mitochondrion-specific ribosomal protein mS38 family.</text>
</comment>
<dbReference type="HOGENOM" id="CLU_113090_0_0_1"/>
<dbReference type="GeneID" id="106332791"/>
<evidence type="ECO:0000259" key="5">
    <source>
        <dbReference type="SMART" id="SM01155"/>
    </source>
</evidence>
<dbReference type="OMA" id="NLMHRFL"/>
<evidence type="ECO:0000313" key="7">
    <source>
        <dbReference type="Proteomes" id="UP000032141"/>
    </source>
</evidence>
<dbReference type="GO" id="GO:0005739">
    <property type="term" value="C:mitochondrion"/>
    <property type="evidence" value="ECO:0007669"/>
    <property type="project" value="UniProtKB-SubCell"/>
</dbReference>